<dbReference type="PANTHER" id="PTHR33116">
    <property type="entry name" value="REVERSE TRANSCRIPTASE ZINC-BINDING DOMAIN-CONTAINING PROTEIN-RELATED-RELATED"/>
    <property type="match status" value="1"/>
</dbReference>
<keyword evidence="1" id="KW-0812">Transmembrane</keyword>
<keyword evidence="1" id="KW-1133">Transmembrane helix</keyword>
<keyword evidence="3" id="KW-1185">Reference proteome</keyword>
<name>A0A151R803_CAJCA</name>
<evidence type="ECO:0000256" key="1">
    <source>
        <dbReference type="SAM" id="Phobius"/>
    </source>
</evidence>
<dbReference type="Gramene" id="C.cajan_37237.t">
    <property type="protein sequence ID" value="C.cajan_37237.t.cds1"/>
    <property type="gene ID" value="C.cajan_37237"/>
</dbReference>
<evidence type="ECO:0000313" key="2">
    <source>
        <dbReference type="EMBL" id="KYP38505.1"/>
    </source>
</evidence>
<dbReference type="EMBL" id="KQ483995">
    <property type="protein sequence ID" value="KYP38505.1"/>
    <property type="molecule type" value="Genomic_DNA"/>
</dbReference>
<evidence type="ECO:0000313" key="3">
    <source>
        <dbReference type="Proteomes" id="UP000075243"/>
    </source>
</evidence>
<dbReference type="AlphaFoldDB" id="A0A151R803"/>
<protein>
    <submittedName>
        <fullName evidence="2">Uncharacterized protein</fullName>
    </submittedName>
</protein>
<reference evidence="2" key="1">
    <citation type="journal article" date="2012" name="Nat. Biotechnol.">
        <title>Draft genome sequence of pigeonpea (Cajanus cajan), an orphan legume crop of resource-poor farmers.</title>
        <authorList>
            <person name="Varshney R.K."/>
            <person name="Chen W."/>
            <person name="Li Y."/>
            <person name="Bharti A.K."/>
            <person name="Saxena R.K."/>
            <person name="Schlueter J.A."/>
            <person name="Donoghue M.T."/>
            <person name="Azam S."/>
            <person name="Fan G."/>
            <person name="Whaley A.M."/>
            <person name="Farmer A.D."/>
            <person name="Sheridan J."/>
            <person name="Iwata A."/>
            <person name="Tuteja R."/>
            <person name="Penmetsa R.V."/>
            <person name="Wu W."/>
            <person name="Upadhyaya H.D."/>
            <person name="Yang S.P."/>
            <person name="Shah T."/>
            <person name="Saxena K.B."/>
            <person name="Michael T."/>
            <person name="McCombie W.R."/>
            <person name="Yang B."/>
            <person name="Zhang G."/>
            <person name="Yang H."/>
            <person name="Wang J."/>
            <person name="Spillane C."/>
            <person name="Cook D.R."/>
            <person name="May G.D."/>
            <person name="Xu X."/>
            <person name="Jackson S.A."/>
        </authorList>
    </citation>
    <scope>NUCLEOTIDE SEQUENCE [LARGE SCALE GENOMIC DNA]</scope>
</reference>
<organism evidence="2 3">
    <name type="scientific">Cajanus cajan</name>
    <name type="common">Pigeon pea</name>
    <name type="synonym">Cajanus indicus</name>
    <dbReference type="NCBI Taxonomy" id="3821"/>
    <lineage>
        <taxon>Eukaryota</taxon>
        <taxon>Viridiplantae</taxon>
        <taxon>Streptophyta</taxon>
        <taxon>Embryophyta</taxon>
        <taxon>Tracheophyta</taxon>
        <taxon>Spermatophyta</taxon>
        <taxon>Magnoliopsida</taxon>
        <taxon>eudicotyledons</taxon>
        <taxon>Gunneridae</taxon>
        <taxon>Pentapetalae</taxon>
        <taxon>rosids</taxon>
        <taxon>fabids</taxon>
        <taxon>Fabales</taxon>
        <taxon>Fabaceae</taxon>
        <taxon>Papilionoideae</taxon>
        <taxon>50 kb inversion clade</taxon>
        <taxon>NPAAA clade</taxon>
        <taxon>indigoferoid/millettioid clade</taxon>
        <taxon>Phaseoleae</taxon>
        <taxon>Cajanus</taxon>
    </lineage>
</organism>
<proteinExistence type="predicted"/>
<dbReference type="Proteomes" id="UP000075243">
    <property type="component" value="Unassembled WGS sequence"/>
</dbReference>
<dbReference type="PANTHER" id="PTHR33116:SF78">
    <property type="entry name" value="OS12G0587133 PROTEIN"/>
    <property type="match status" value="1"/>
</dbReference>
<sequence>MFGALGVETRELEKYALLLNCKVMKLPFTYLGIPVWDHLRRSQVWEETIKKFKKKLSRWKSRNMSLAAQVCLVNSVLIGFPLYMFSFFKMPK</sequence>
<feature type="transmembrane region" description="Helical" evidence="1">
    <location>
        <begin position="64"/>
        <end position="85"/>
    </location>
</feature>
<keyword evidence="1" id="KW-0472">Membrane</keyword>
<gene>
    <name evidence="2" type="ORF">KK1_040242</name>
</gene>
<accession>A0A151R803</accession>